<reference evidence="2 3" key="1">
    <citation type="submission" date="2024-11" db="EMBL/GenBank/DDBJ databases">
        <title>Chromosome-level genome assembly of the freshwater bivalve Anodonta woodiana.</title>
        <authorList>
            <person name="Chen X."/>
        </authorList>
    </citation>
    <scope>NUCLEOTIDE SEQUENCE [LARGE SCALE GENOMIC DNA]</scope>
    <source>
        <strain evidence="2">MN2024</strain>
        <tissue evidence="2">Gills</tissue>
    </source>
</reference>
<gene>
    <name evidence="2" type="ORF">ACJMK2_018039</name>
</gene>
<proteinExistence type="predicted"/>
<keyword evidence="1" id="KW-0472">Membrane</keyword>
<evidence type="ECO:0000313" key="3">
    <source>
        <dbReference type="Proteomes" id="UP001634394"/>
    </source>
</evidence>
<organism evidence="2 3">
    <name type="scientific">Sinanodonta woodiana</name>
    <name type="common">Chinese pond mussel</name>
    <name type="synonym">Anodonta woodiana</name>
    <dbReference type="NCBI Taxonomy" id="1069815"/>
    <lineage>
        <taxon>Eukaryota</taxon>
        <taxon>Metazoa</taxon>
        <taxon>Spiralia</taxon>
        <taxon>Lophotrochozoa</taxon>
        <taxon>Mollusca</taxon>
        <taxon>Bivalvia</taxon>
        <taxon>Autobranchia</taxon>
        <taxon>Heteroconchia</taxon>
        <taxon>Palaeoheterodonta</taxon>
        <taxon>Unionida</taxon>
        <taxon>Unionoidea</taxon>
        <taxon>Unionidae</taxon>
        <taxon>Unioninae</taxon>
        <taxon>Sinanodonta</taxon>
    </lineage>
</organism>
<feature type="transmembrane region" description="Helical" evidence="1">
    <location>
        <begin position="12"/>
        <end position="38"/>
    </location>
</feature>
<keyword evidence="1" id="KW-0812">Transmembrane</keyword>
<keyword evidence="3" id="KW-1185">Reference proteome</keyword>
<keyword evidence="1" id="KW-1133">Transmembrane helix</keyword>
<dbReference type="EMBL" id="JBJQND010000016">
    <property type="protein sequence ID" value="KAL3847109.1"/>
    <property type="molecule type" value="Genomic_DNA"/>
</dbReference>
<protein>
    <submittedName>
        <fullName evidence="2">Uncharacterized protein</fullName>
    </submittedName>
</protein>
<comment type="caution">
    <text evidence="2">The sequence shown here is derived from an EMBL/GenBank/DDBJ whole genome shotgun (WGS) entry which is preliminary data.</text>
</comment>
<sequence>MAVKKKLEVRQIPIVYMFTIVSPTVYEVLLATYGLYLLNKYGVQRALLNKMIFSDICLTGI</sequence>
<name>A0ABD3UC69_SINWO</name>
<evidence type="ECO:0000256" key="1">
    <source>
        <dbReference type="SAM" id="Phobius"/>
    </source>
</evidence>
<dbReference type="Proteomes" id="UP001634394">
    <property type="component" value="Unassembled WGS sequence"/>
</dbReference>
<dbReference type="AlphaFoldDB" id="A0ABD3UC69"/>
<evidence type="ECO:0000313" key="2">
    <source>
        <dbReference type="EMBL" id="KAL3847109.1"/>
    </source>
</evidence>
<accession>A0ABD3UC69</accession>